<dbReference type="SUPFAM" id="SSF101936">
    <property type="entry name" value="DNA-binding pseudobarrel domain"/>
    <property type="match status" value="2"/>
</dbReference>
<feature type="compositionally biased region" description="Basic residues" evidence="6">
    <location>
        <begin position="549"/>
        <end position="571"/>
    </location>
</feature>
<dbReference type="InterPro" id="IPR017956">
    <property type="entry name" value="AT_hook_DNA-bd_motif"/>
</dbReference>
<feature type="region of interest" description="Disordered" evidence="6">
    <location>
        <begin position="426"/>
        <end position="451"/>
    </location>
</feature>
<reference evidence="9" key="1">
    <citation type="journal article" date="2020" name="Nat. Commun.">
        <title>Genome assembly of wild tea tree DASZ reveals pedigree and selection history of tea varieties.</title>
        <authorList>
            <person name="Zhang W."/>
            <person name="Zhang Y."/>
            <person name="Qiu H."/>
            <person name="Guo Y."/>
            <person name="Wan H."/>
            <person name="Zhang X."/>
            <person name="Scossa F."/>
            <person name="Alseekh S."/>
            <person name="Zhang Q."/>
            <person name="Wang P."/>
            <person name="Xu L."/>
            <person name="Schmidt M.H."/>
            <person name="Jia X."/>
            <person name="Li D."/>
            <person name="Zhu A."/>
            <person name="Guo F."/>
            <person name="Chen W."/>
            <person name="Ni D."/>
            <person name="Usadel B."/>
            <person name="Fernie A.R."/>
            <person name="Wen W."/>
        </authorList>
    </citation>
    <scope>NUCLEOTIDE SEQUENCE [LARGE SCALE GENOMIC DNA]</scope>
    <source>
        <strain evidence="9">cv. G240</strain>
    </source>
</reference>
<dbReference type="GO" id="GO:0005634">
    <property type="term" value="C:nucleus"/>
    <property type="evidence" value="ECO:0007669"/>
    <property type="project" value="UniProtKB-SubCell"/>
</dbReference>
<dbReference type="GO" id="GO:0003677">
    <property type="term" value="F:DNA binding"/>
    <property type="evidence" value="ECO:0007669"/>
    <property type="project" value="UniProtKB-KW"/>
</dbReference>
<dbReference type="Pfam" id="PF02362">
    <property type="entry name" value="B3"/>
    <property type="match status" value="2"/>
</dbReference>
<feature type="region of interest" description="Disordered" evidence="6">
    <location>
        <begin position="465"/>
        <end position="625"/>
    </location>
</feature>
<reference evidence="8 9" key="2">
    <citation type="submission" date="2020-07" db="EMBL/GenBank/DDBJ databases">
        <title>Genome assembly of wild tea tree DASZ reveals pedigree and selection history of tea varieties.</title>
        <authorList>
            <person name="Zhang W."/>
        </authorList>
    </citation>
    <scope>NUCLEOTIDE SEQUENCE [LARGE SCALE GENOMIC DNA]</scope>
    <source>
        <strain evidence="9">cv. G240</strain>
        <tissue evidence="8">Leaf</tissue>
    </source>
</reference>
<comment type="caution">
    <text evidence="8">The sequence shown here is derived from an EMBL/GenBank/DDBJ whole genome shotgun (WGS) entry which is preliminary data.</text>
</comment>
<comment type="subcellular location">
    <subcellularLocation>
        <location evidence="1">Nucleus</location>
    </subcellularLocation>
</comment>
<evidence type="ECO:0000256" key="6">
    <source>
        <dbReference type="SAM" id="MobiDB-lite"/>
    </source>
</evidence>
<evidence type="ECO:0000256" key="3">
    <source>
        <dbReference type="ARBA" id="ARBA00023125"/>
    </source>
</evidence>
<dbReference type="PANTHER" id="PTHR31391">
    <property type="entry name" value="B3 DOMAIN-CONTAINING PROTEIN OS11G0197600-RELATED"/>
    <property type="match status" value="1"/>
</dbReference>
<feature type="compositionally biased region" description="Basic and acidic residues" evidence="6">
    <location>
        <begin position="294"/>
        <end position="305"/>
    </location>
</feature>
<keyword evidence="4" id="KW-0804">Transcription</keyword>
<accession>A0A7J7HFI1</accession>
<feature type="compositionally biased region" description="Basic residues" evidence="6">
    <location>
        <begin position="499"/>
        <end position="524"/>
    </location>
</feature>
<feature type="region of interest" description="Disordered" evidence="6">
    <location>
        <begin position="145"/>
        <end position="305"/>
    </location>
</feature>
<dbReference type="CDD" id="cd10017">
    <property type="entry name" value="B3_DNA"/>
    <property type="match status" value="2"/>
</dbReference>
<dbReference type="PROSITE" id="PS50863">
    <property type="entry name" value="B3"/>
    <property type="match status" value="2"/>
</dbReference>
<proteinExistence type="predicted"/>
<keyword evidence="5" id="KW-0539">Nucleus</keyword>
<dbReference type="Proteomes" id="UP000593564">
    <property type="component" value="Unassembled WGS sequence"/>
</dbReference>
<dbReference type="InterPro" id="IPR003340">
    <property type="entry name" value="B3_DNA-bd"/>
</dbReference>
<dbReference type="PRINTS" id="PR00929">
    <property type="entry name" value="ATHOOK"/>
</dbReference>
<feature type="domain" description="TF-B3" evidence="7">
    <location>
        <begin position="18"/>
        <end position="111"/>
    </location>
</feature>
<dbReference type="SMART" id="SM01019">
    <property type="entry name" value="B3"/>
    <property type="match status" value="2"/>
</dbReference>
<feature type="compositionally biased region" description="Basic and acidic residues" evidence="6">
    <location>
        <begin position="200"/>
        <end position="228"/>
    </location>
</feature>
<dbReference type="InterPro" id="IPR015300">
    <property type="entry name" value="DNA-bd_pseudobarrel_sf"/>
</dbReference>
<feature type="domain" description="TF-B3" evidence="7">
    <location>
        <begin position="641"/>
        <end position="731"/>
    </location>
</feature>
<dbReference type="SMART" id="SM00384">
    <property type="entry name" value="AT_hook"/>
    <property type="match status" value="6"/>
</dbReference>
<sequence>MELVPVRKNFKSVFADDGPSFYKIIKGSASVELEIPPHFMNHLVNEAADKATLKSPSGDLWTVVLRKKENGTYLQDGWSDFVRNHKVVKDEFLIFRYDGNLHFSVQIYDVNGLERASASFTRKHQGADTSKQGTSAENEIDSLHLHQLKDSELINPEPTRKRKRGGWRKKVDPINLHQSKSFNCAPKAAPNKKSRCGRPRKNEATDALVLRKLERCKRAPEAASNEKRRPGRPRKNEAIGGTLNLCQPEPWKHAPKAASNEKRRPGRPRKNEAIGGTPILCQPEPWKHAPKAASNEKRSPGRPRKNEAVDTLILHKSESCKRASKAASAETRTSCRLRKNEANGTLTFCQPEPWKCAPKAASNEKRRPGRPRKNKAVEVLNLHKSESCKCASEAASTEKRTSGSLRKNKANDTLILRQPEPCKQTFEAASSRKRKCGRPIKKDDPLHQSKSCKYAQGVKKFKKIKRTERKVKEKEMDPTIMESDRQSKVNEEDKDNKERKKKRCKIHKEHHLRNIKHTKKKIKEKKVYPTIKEADSQLKVNEEEEVNSKRKKRKSETHEKHHSRKVKHTKSNIKGQEIEPTREADSQLKMNEEEKDNSKRKKRKCEKQEQQHSQTMRPPTEEERARVLEKADSFVSKFPCYKRCLQYYDVHKMFFLPIDKPFSVVHFPQDKSHIVLWDSKGKDWNVTVLFINGRHKFSEGWRSFVLANQLKEGDVCIFELIKEKEMLVHVF</sequence>
<protein>
    <recommendedName>
        <fullName evidence="7">TF-B3 domain-containing protein</fullName>
    </recommendedName>
</protein>
<evidence type="ECO:0000256" key="5">
    <source>
        <dbReference type="ARBA" id="ARBA00023242"/>
    </source>
</evidence>
<keyword evidence="2" id="KW-0805">Transcription regulation</keyword>
<dbReference type="PANTHER" id="PTHR31391:SF106">
    <property type="entry name" value="B3 DOMAIN-CONTAINING PROTEIN OS01G0723500"/>
    <property type="match status" value="1"/>
</dbReference>
<evidence type="ECO:0000313" key="8">
    <source>
        <dbReference type="EMBL" id="KAF5951680.1"/>
    </source>
</evidence>
<organism evidence="8 9">
    <name type="scientific">Camellia sinensis</name>
    <name type="common">Tea plant</name>
    <name type="synonym">Thea sinensis</name>
    <dbReference type="NCBI Taxonomy" id="4442"/>
    <lineage>
        <taxon>Eukaryota</taxon>
        <taxon>Viridiplantae</taxon>
        <taxon>Streptophyta</taxon>
        <taxon>Embryophyta</taxon>
        <taxon>Tracheophyta</taxon>
        <taxon>Spermatophyta</taxon>
        <taxon>Magnoliopsida</taxon>
        <taxon>eudicotyledons</taxon>
        <taxon>Gunneridae</taxon>
        <taxon>Pentapetalae</taxon>
        <taxon>asterids</taxon>
        <taxon>Ericales</taxon>
        <taxon>Theaceae</taxon>
        <taxon>Camellia</taxon>
    </lineage>
</organism>
<evidence type="ECO:0000256" key="2">
    <source>
        <dbReference type="ARBA" id="ARBA00023015"/>
    </source>
</evidence>
<evidence type="ECO:0000313" key="9">
    <source>
        <dbReference type="Proteomes" id="UP000593564"/>
    </source>
</evidence>
<feature type="compositionally biased region" description="Basic and acidic residues" evidence="6">
    <location>
        <begin position="470"/>
        <end position="498"/>
    </location>
</feature>
<feature type="compositionally biased region" description="Basic residues" evidence="6">
    <location>
        <begin position="190"/>
        <end position="199"/>
    </location>
</feature>
<gene>
    <name evidence="8" type="ORF">HYC85_009624</name>
</gene>
<keyword evidence="9" id="KW-1185">Reference proteome</keyword>
<keyword evidence="3" id="KW-0238">DNA-binding</keyword>
<dbReference type="AlphaFoldDB" id="A0A7J7HFI1"/>
<name>A0A7J7HFI1_CAMSI</name>
<dbReference type="EMBL" id="JACBKZ010000004">
    <property type="protein sequence ID" value="KAF5951680.1"/>
    <property type="molecule type" value="Genomic_DNA"/>
</dbReference>
<evidence type="ECO:0000259" key="7">
    <source>
        <dbReference type="PROSITE" id="PS50863"/>
    </source>
</evidence>
<dbReference type="Gene3D" id="2.40.330.10">
    <property type="entry name" value="DNA-binding pseudobarrel domain"/>
    <property type="match status" value="2"/>
</dbReference>
<feature type="compositionally biased region" description="Basic and acidic residues" evidence="6">
    <location>
        <begin position="576"/>
        <end position="592"/>
    </location>
</feature>
<evidence type="ECO:0000256" key="1">
    <source>
        <dbReference type="ARBA" id="ARBA00004123"/>
    </source>
</evidence>
<evidence type="ECO:0000256" key="4">
    <source>
        <dbReference type="ARBA" id="ARBA00023163"/>
    </source>
</evidence>
<dbReference type="InterPro" id="IPR044837">
    <property type="entry name" value="REM16-like"/>
</dbReference>